<dbReference type="Gene3D" id="3.50.7.10">
    <property type="entry name" value="GroEL"/>
    <property type="match status" value="1"/>
</dbReference>
<protein>
    <recommendedName>
        <fullName evidence="7">CCT-beta</fullName>
    </recommendedName>
</protein>
<dbReference type="GO" id="GO:0140662">
    <property type="term" value="F:ATP-dependent protein folding chaperone"/>
    <property type="evidence" value="ECO:0007669"/>
    <property type="project" value="InterPro"/>
</dbReference>
<dbReference type="PROSITE" id="PS00995">
    <property type="entry name" value="TCP1_3"/>
    <property type="match status" value="1"/>
</dbReference>
<dbReference type="SUPFAM" id="SSF54849">
    <property type="entry name" value="GroEL-intermediate domain like"/>
    <property type="match status" value="1"/>
</dbReference>
<keyword evidence="4 8" id="KW-0547">Nucleotide-binding</keyword>
<dbReference type="FunFam" id="3.50.7.10:FF:000002">
    <property type="entry name" value="T-complex protein 1 subunit beta"/>
    <property type="match status" value="1"/>
</dbReference>
<feature type="region of interest" description="Disordered" evidence="9">
    <location>
        <begin position="1"/>
        <end position="20"/>
    </location>
</feature>
<dbReference type="Pfam" id="PF00118">
    <property type="entry name" value="Cpn60_TCP1"/>
    <property type="match status" value="1"/>
</dbReference>
<dbReference type="PRINTS" id="PR00304">
    <property type="entry name" value="TCOMPLEXTCP1"/>
</dbReference>
<proteinExistence type="inferred from homology"/>
<dbReference type="SUPFAM" id="SSF52029">
    <property type="entry name" value="GroEL apical domain-like"/>
    <property type="match status" value="1"/>
</dbReference>
<dbReference type="GO" id="GO:0005832">
    <property type="term" value="C:chaperonin-containing T-complex"/>
    <property type="evidence" value="ECO:0007669"/>
    <property type="project" value="InterPro"/>
</dbReference>
<dbReference type="InterPro" id="IPR027413">
    <property type="entry name" value="GROEL-like_equatorial_sf"/>
</dbReference>
<dbReference type="AlphaFoldDB" id="A0A2U1KJP2"/>
<evidence type="ECO:0000256" key="5">
    <source>
        <dbReference type="ARBA" id="ARBA00022840"/>
    </source>
</evidence>
<evidence type="ECO:0000256" key="9">
    <source>
        <dbReference type="SAM" id="MobiDB-lite"/>
    </source>
</evidence>
<dbReference type="NCBIfam" id="TIGR02341">
    <property type="entry name" value="chap_CCT_beta"/>
    <property type="match status" value="1"/>
</dbReference>
<evidence type="ECO:0000313" key="10">
    <source>
        <dbReference type="EMBL" id="PWA36948.1"/>
    </source>
</evidence>
<accession>A0A2U1KJP2</accession>
<dbReference type="GO" id="GO:0005524">
    <property type="term" value="F:ATP binding"/>
    <property type="evidence" value="ECO:0007669"/>
    <property type="project" value="UniProtKB-KW"/>
</dbReference>
<dbReference type="OrthoDB" id="10248520at2759"/>
<reference evidence="10 11" key="1">
    <citation type="journal article" date="2018" name="Mol. Plant">
        <title>The genome of Artemisia annua provides insight into the evolution of Asteraceae family and artemisinin biosynthesis.</title>
        <authorList>
            <person name="Shen Q."/>
            <person name="Zhang L."/>
            <person name="Liao Z."/>
            <person name="Wang S."/>
            <person name="Yan T."/>
            <person name="Shi P."/>
            <person name="Liu M."/>
            <person name="Fu X."/>
            <person name="Pan Q."/>
            <person name="Wang Y."/>
            <person name="Lv Z."/>
            <person name="Lu X."/>
            <person name="Zhang F."/>
            <person name="Jiang W."/>
            <person name="Ma Y."/>
            <person name="Chen M."/>
            <person name="Hao X."/>
            <person name="Li L."/>
            <person name="Tang Y."/>
            <person name="Lv G."/>
            <person name="Zhou Y."/>
            <person name="Sun X."/>
            <person name="Brodelius P.E."/>
            <person name="Rose J.K.C."/>
            <person name="Tang K."/>
        </authorList>
    </citation>
    <scope>NUCLEOTIDE SEQUENCE [LARGE SCALE GENOMIC DNA]</scope>
    <source>
        <strain evidence="11">cv. Huhao1</strain>
        <tissue evidence="10">Leaf</tissue>
    </source>
</reference>
<dbReference type="InterPro" id="IPR002194">
    <property type="entry name" value="Chaperonin_TCP-1_CS"/>
</dbReference>
<dbReference type="InterPro" id="IPR002423">
    <property type="entry name" value="Cpn60/GroEL/TCP-1"/>
</dbReference>
<dbReference type="Gene3D" id="1.10.560.10">
    <property type="entry name" value="GroEL-like equatorial domain"/>
    <property type="match status" value="1"/>
</dbReference>
<dbReference type="InterPro" id="IPR017998">
    <property type="entry name" value="Chaperone_TCP-1"/>
</dbReference>
<evidence type="ECO:0000256" key="2">
    <source>
        <dbReference type="ARBA" id="ARBA00008020"/>
    </source>
</evidence>
<evidence type="ECO:0000256" key="3">
    <source>
        <dbReference type="ARBA" id="ARBA00022490"/>
    </source>
</evidence>
<evidence type="ECO:0000256" key="4">
    <source>
        <dbReference type="ARBA" id="ARBA00022741"/>
    </source>
</evidence>
<dbReference type="InterPro" id="IPR027410">
    <property type="entry name" value="TCP-1-like_intermed_sf"/>
</dbReference>
<dbReference type="InterPro" id="IPR012716">
    <property type="entry name" value="Chap_CCT_beta"/>
</dbReference>
<dbReference type="SUPFAM" id="SSF48592">
    <property type="entry name" value="GroEL equatorial domain-like"/>
    <property type="match status" value="1"/>
</dbReference>
<gene>
    <name evidence="10" type="ORF">CTI12_AA589990</name>
</gene>
<comment type="subcellular location">
    <subcellularLocation>
        <location evidence="1">Cytoplasm</location>
    </subcellularLocation>
</comment>
<sequence length="591" mass="65775">MAVETLLKDEATEEKGERARMSSFGGAMAIDDFVKTTLGPKGMDKILQSTGRGHSVTVTNDGATILKSLHIDNPAAKVLIDISKVQDDEVGDGTTSVVVLAGELLREAEKLLAMKIHPMTVIAGYRMAADCARTAMLERVKDNKEYPEKFRWDLKKIAMTTLDSKILSQDKEHFANLAVEAVMMLKGSTNLESIQIIKKAGGSLKDSFLAEGFILDKRIGLGQPKRIENANILVANTAMDTDKVKIYGARVRVDSMAKVAQIEGAEKNKMREKVQKIIGHGINCFVNRQLIYNFPEELFADAGILAIEHADFDGIERLALVTGGEIASTFDNPESVKLGHCKLIEEIMIGEDKLIHFSGVEMGRACTIVLRGASIVKFLRNLQETEAARNYVEFMKQKRQILEAEVRFLRRRHKFLMKTKSSTSQLVKSQNVETTQYRKSKKEKVNATKGVTLPNLFPVPNLNERGKDFTKKKNIIPIRPSPVFDLHQNVSSYGINLNQMVYGNNSSPMPEFNQKASGLSGEKTLAQTRAPIFDLNQISIVEDQRKDLQNDLKLSLCRNVGDGSTNRSGKRKISWQDPVALRLPSLITWVV</sequence>
<keyword evidence="6 8" id="KW-0143">Chaperone</keyword>
<keyword evidence="11" id="KW-1185">Reference proteome</keyword>
<dbReference type="PROSITE" id="PS00750">
    <property type="entry name" value="TCP1_1"/>
    <property type="match status" value="1"/>
</dbReference>
<dbReference type="Proteomes" id="UP000245207">
    <property type="component" value="Unassembled WGS sequence"/>
</dbReference>
<evidence type="ECO:0000313" key="11">
    <source>
        <dbReference type="Proteomes" id="UP000245207"/>
    </source>
</evidence>
<comment type="caution">
    <text evidence="10">The sequence shown here is derived from an EMBL/GenBank/DDBJ whole genome shotgun (WGS) entry which is preliminary data.</text>
</comment>
<comment type="similarity">
    <text evidence="2 8">Belongs to the TCP-1 chaperonin family.</text>
</comment>
<name>A0A2U1KJP2_ARTAN</name>
<evidence type="ECO:0000256" key="7">
    <source>
        <dbReference type="ARBA" id="ARBA00033237"/>
    </source>
</evidence>
<dbReference type="InterPro" id="IPR027409">
    <property type="entry name" value="GroEL-like_apical_dom_sf"/>
</dbReference>
<keyword evidence="3" id="KW-0963">Cytoplasm</keyword>
<dbReference type="PROSITE" id="PS00751">
    <property type="entry name" value="TCP1_2"/>
    <property type="match status" value="1"/>
</dbReference>
<dbReference type="PANTHER" id="PTHR11353">
    <property type="entry name" value="CHAPERONIN"/>
    <property type="match status" value="1"/>
</dbReference>
<evidence type="ECO:0000256" key="1">
    <source>
        <dbReference type="ARBA" id="ARBA00004496"/>
    </source>
</evidence>
<dbReference type="EMBL" id="PKPP01017450">
    <property type="protein sequence ID" value="PWA36948.1"/>
    <property type="molecule type" value="Genomic_DNA"/>
</dbReference>
<organism evidence="10 11">
    <name type="scientific">Artemisia annua</name>
    <name type="common">Sweet wormwood</name>
    <dbReference type="NCBI Taxonomy" id="35608"/>
    <lineage>
        <taxon>Eukaryota</taxon>
        <taxon>Viridiplantae</taxon>
        <taxon>Streptophyta</taxon>
        <taxon>Embryophyta</taxon>
        <taxon>Tracheophyta</taxon>
        <taxon>Spermatophyta</taxon>
        <taxon>Magnoliopsida</taxon>
        <taxon>eudicotyledons</taxon>
        <taxon>Gunneridae</taxon>
        <taxon>Pentapetalae</taxon>
        <taxon>asterids</taxon>
        <taxon>campanulids</taxon>
        <taxon>Asterales</taxon>
        <taxon>Asteraceae</taxon>
        <taxon>Asteroideae</taxon>
        <taxon>Anthemideae</taxon>
        <taxon>Artemisiinae</taxon>
        <taxon>Artemisia</taxon>
    </lineage>
</organism>
<dbReference type="GO" id="GO:0016887">
    <property type="term" value="F:ATP hydrolysis activity"/>
    <property type="evidence" value="ECO:0007669"/>
    <property type="project" value="InterPro"/>
</dbReference>
<dbReference type="STRING" id="35608.A0A2U1KJP2"/>
<dbReference type="Gene3D" id="3.30.260.10">
    <property type="entry name" value="TCP-1-like chaperonin intermediate domain"/>
    <property type="match status" value="1"/>
</dbReference>
<dbReference type="GO" id="GO:0051082">
    <property type="term" value="F:unfolded protein binding"/>
    <property type="evidence" value="ECO:0007669"/>
    <property type="project" value="InterPro"/>
</dbReference>
<evidence type="ECO:0000256" key="8">
    <source>
        <dbReference type="RuleBase" id="RU004187"/>
    </source>
</evidence>
<keyword evidence="5 8" id="KW-0067">ATP-binding</keyword>
<evidence type="ECO:0000256" key="6">
    <source>
        <dbReference type="ARBA" id="ARBA00023186"/>
    </source>
</evidence>